<comment type="caution">
    <text evidence="2">The sequence shown here is derived from an EMBL/GenBank/DDBJ whole genome shotgun (WGS) entry which is preliminary data.</text>
</comment>
<reference evidence="2" key="1">
    <citation type="submission" date="2020-05" db="EMBL/GenBank/DDBJ databases">
        <title>WGS assembly of Panicum virgatum.</title>
        <authorList>
            <person name="Lovell J.T."/>
            <person name="Jenkins J."/>
            <person name="Shu S."/>
            <person name="Juenger T.E."/>
            <person name="Schmutz J."/>
        </authorList>
    </citation>
    <scope>NUCLEOTIDE SEQUENCE</scope>
    <source>
        <strain evidence="2">AP13</strain>
    </source>
</reference>
<dbReference type="Proteomes" id="UP000823388">
    <property type="component" value="Chromosome 8N"/>
</dbReference>
<feature type="region of interest" description="Disordered" evidence="1">
    <location>
        <begin position="1"/>
        <end position="119"/>
    </location>
</feature>
<dbReference type="EMBL" id="CM029052">
    <property type="protein sequence ID" value="KAG2556803.1"/>
    <property type="molecule type" value="Genomic_DNA"/>
</dbReference>
<feature type="region of interest" description="Disordered" evidence="1">
    <location>
        <begin position="157"/>
        <end position="195"/>
    </location>
</feature>
<keyword evidence="3" id="KW-1185">Reference proteome</keyword>
<evidence type="ECO:0000256" key="1">
    <source>
        <dbReference type="SAM" id="MobiDB-lite"/>
    </source>
</evidence>
<feature type="compositionally biased region" description="Basic and acidic residues" evidence="1">
    <location>
        <begin position="177"/>
        <end position="195"/>
    </location>
</feature>
<evidence type="ECO:0000313" key="3">
    <source>
        <dbReference type="Proteomes" id="UP000823388"/>
    </source>
</evidence>
<organism evidence="2 3">
    <name type="scientific">Panicum virgatum</name>
    <name type="common">Blackwell switchgrass</name>
    <dbReference type="NCBI Taxonomy" id="38727"/>
    <lineage>
        <taxon>Eukaryota</taxon>
        <taxon>Viridiplantae</taxon>
        <taxon>Streptophyta</taxon>
        <taxon>Embryophyta</taxon>
        <taxon>Tracheophyta</taxon>
        <taxon>Spermatophyta</taxon>
        <taxon>Magnoliopsida</taxon>
        <taxon>Liliopsida</taxon>
        <taxon>Poales</taxon>
        <taxon>Poaceae</taxon>
        <taxon>PACMAD clade</taxon>
        <taxon>Panicoideae</taxon>
        <taxon>Panicodae</taxon>
        <taxon>Paniceae</taxon>
        <taxon>Panicinae</taxon>
        <taxon>Panicum</taxon>
        <taxon>Panicum sect. Hiantes</taxon>
    </lineage>
</organism>
<feature type="compositionally biased region" description="Gly residues" evidence="1">
    <location>
        <begin position="33"/>
        <end position="43"/>
    </location>
</feature>
<gene>
    <name evidence="2" type="ORF">PVAP13_8NG153300</name>
</gene>
<feature type="compositionally biased region" description="Basic and acidic residues" evidence="1">
    <location>
        <begin position="89"/>
        <end position="115"/>
    </location>
</feature>
<protein>
    <submittedName>
        <fullName evidence="2">Uncharacterized protein</fullName>
    </submittedName>
</protein>
<name>A0A8T0P4V0_PANVG</name>
<accession>A0A8T0P4V0</accession>
<sequence length="195" mass="21064">MKKRRCRWQGRPRCPVVPPRRRVSARPRERGGDPGGGSGGTRGGRIRRRRCAEEHAAADPAARGGGESGSGGGGGGGRADPARGGGGRADPEPRSMRKNEEREPGMGSARGEEKLKRRGGIRTCGVDGRTESRGWDLYKISTVTFLTCGHPETQHCGAPGQRAHVRPRSVKCQPTPAREREKNSHRDFSAISHDF</sequence>
<feature type="compositionally biased region" description="Basic residues" evidence="1">
    <location>
        <begin position="1"/>
        <end position="10"/>
    </location>
</feature>
<feature type="compositionally biased region" description="Gly residues" evidence="1">
    <location>
        <begin position="63"/>
        <end position="88"/>
    </location>
</feature>
<dbReference type="AlphaFoldDB" id="A0A8T0P4V0"/>
<evidence type="ECO:0000313" key="2">
    <source>
        <dbReference type="EMBL" id="KAG2556803.1"/>
    </source>
</evidence>
<proteinExistence type="predicted"/>